<dbReference type="PANTHER" id="PTHR37316">
    <property type="entry name" value="TEICHOIC ACID GLYCEROL-PHOSPHATE PRIMASE"/>
    <property type="match status" value="1"/>
</dbReference>
<keyword evidence="3" id="KW-1003">Cell membrane</keyword>
<reference evidence="9 10" key="1">
    <citation type="submission" date="2020-08" db="EMBL/GenBank/DDBJ databases">
        <title>A Genomic Blueprint of the Chicken Gut Microbiome.</title>
        <authorList>
            <person name="Gilroy R."/>
            <person name="Ravi A."/>
            <person name="Getino M."/>
            <person name="Pursley I."/>
            <person name="Horton D.L."/>
            <person name="Alikhan N.-F."/>
            <person name="Baker D."/>
            <person name="Gharbi K."/>
            <person name="Hall N."/>
            <person name="Watson M."/>
            <person name="Adriaenssens E.M."/>
            <person name="Foster-Nyarko E."/>
            <person name="Jarju S."/>
            <person name="Secka A."/>
            <person name="Antonio M."/>
            <person name="Oren A."/>
            <person name="Chaudhuri R."/>
            <person name="La Ragione R.M."/>
            <person name="Hildebrand F."/>
            <person name="Pallen M.J."/>
        </authorList>
    </citation>
    <scope>NUCLEOTIDE SEQUENCE [LARGE SCALE GENOMIC DNA]</scope>
    <source>
        <strain evidence="9 10">Sa2CUA1</strain>
    </source>
</reference>
<evidence type="ECO:0000256" key="6">
    <source>
        <dbReference type="ARBA" id="ARBA00023136"/>
    </source>
</evidence>
<dbReference type="InterPro" id="IPR051612">
    <property type="entry name" value="Teichoic_Acid_Biosynth"/>
</dbReference>
<feature type="domain" description="Glycosyltransferase 2-like" evidence="8">
    <location>
        <begin position="40"/>
        <end position="166"/>
    </location>
</feature>
<feature type="region of interest" description="Disordered" evidence="7">
    <location>
        <begin position="1042"/>
        <end position="1064"/>
    </location>
</feature>
<dbReference type="Gene3D" id="3.40.50.11820">
    <property type="match status" value="1"/>
</dbReference>
<dbReference type="Proteomes" id="UP000609874">
    <property type="component" value="Unassembled WGS sequence"/>
</dbReference>
<evidence type="ECO:0000256" key="7">
    <source>
        <dbReference type="SAM" id="MobiDB-lite"/>
    </source>
</evidence>
<keyword evidence="6" id="KW-0472">Membrane</keyword>
<dbReference type="Gene3D" id="3.90.550.10">
    <property type="entry name" value="Spore Coat Polysaccharide Biosynthesis Protein SpsA, Chain A"/>
    <property type="match status" value="1"/>
</dbReference>
<evidence type="ECO:0000256" key="4">
    <source>
        <dbReference type="ARBA" id="ARBA00022679"/>
    </source>
</evidence>
<evidence type="ECO:0000256" key="2">
    <source>
        <dbReference type="ARBA" id="ARBA00010488"/>
    </source>
</evidence>
<dbReference type="Pfam" id="PF00535">
    <property type="entry name" value="Glycos_transf_2"/>
    <property type="match status" value="1"/>
</dbReference>
<dbReference type="InterPro" id="IPR007554">
    <property type="entry name" value="Glycerophosphate_synth"/>
</dbReference>
<keyword evidence="10" id="KW-1185">Reference proteome</keyword>
<evidence type="ECO:0000313" key="10">
    <source>
        <dbReference type="Proteomes" id="UP000609874"/>
    </source>
</evidence>
<dbReference type="RefSeq" id="WP_191806805.1">
    <property type="nucleotide sequence ID" value="NZ_JACSQD010000001.1"/>
</dbReference>
<dbReference type="SUPFAM" id="SSF53756">
    <property type="entry name" value="UDP-Glycosyltransferase/glycogen phosphorylase"/>
    <property type="match status" value="1"/>
</dbReference>
<comment type="similarity">
    <text evidence="2">Belongs to the CDP-glycerol glycerophosphotransferase family.</text>
</comment>
<evidence type="ECO:0000256" key="1">
    <source>
        <dbReference type="ARBA" id="ARBA00004202"/>
    </source>
</evidence>
<name>A0ABR8UPJ5_9MICC</name>
<dbReference type="InterPro" id="IPR043148">
    <property type="entry name" value="TagF_C"/>
</dbReference>
<keyword evidence="4" id="KW-0808">Transferase</keyword>
<dbReference type="SUPFAM" id="SSF53448">
    <property type="entry name" value="Nucleotide-diphospho-sugar transferases"/>
    <property type="match status" value="1"/>
</dbReference>
<comment type="caution">
    <text evidence="9">The sequence shown here is derived from an EMBL/GenBank/DDBJ whole genome shotgun (WGS) entry which is preliminary data.</text>
</comment>
<dbReference type="InterPro" id="IPR001173">
    <property type="entry name" value="Glyco_trans_2-like"/>
</dbReference>
<dbReference type="InterPro" id="IPR029044">
    <property type="entry name" value="Nucleotide-diphossugar_trans"/>
</dbReference>
<evidence type="ECO:0000256" key="3">
    <source>
        <dbReference type="ARBA" id="ARBA00022475"/>
    </source>
</evidence>
<organism evidence="9 10">
    <name type="scientific">Arthrobacter gallicola</name>
    <dbReference type="NCBI Taxonomy" id="2762225"/>
    <lineage>
        <taxon>Bacteria</taxon>
        <taxon>Bacillati</taxon>
        <taxon>Actinomycetota</taxon>
        <taxon>Actinomycetes</taxon>
        <taxon>Micrococcales</taxon>
        <taxon>Micrococcaceae</taxon>
        <taxon>Arthrobacter</taxon>
    </lineage>
</organism>
<keyword evidence="5" id="KW-0777">Teichoic acid biosynthesis</keyword>
<evidence type="ECO:0000259" key="8">
    <source>
        <dbReference type="Pfam" id="PF00535"/>
    </source>
</evidence>
<dbReference type="CDD" id="cd00761">
    <property type="entry name" value="Glyco_tranf_GTA_type"/>
    <property type="match status" value="1"/>
</dbReference>
<dbReference type="InterPro" id="IPR043149">
    <property type="entry name" value="TagF_N"/>
</dbReference>
<evidence type="ECO:0000256" key="5">
    <source>
        <dbReference type="ARBA" id="ARBA00022944"/>
    </source>
</evidence>
<sequence>MNALPQAASRLAASVHPALRSRLKRLAPGTPRSADHGLVSVVVPMFNVAPYLQRCLNSLVSQTYRRLEIILVDDGSTDATASIAAGYARHDPRIRLIRLPHAGNGRARNVGVKAARGRFLAFADADDVVPLDAYEIMATALAESGSDFCVGSYGRIRGSRRTRVQLADRLHREEAAGVQLASRPGVIDDVFLWNKMFTRTFWEDKVGPIPEGVRYEDQETTARAYLRAASFDILTQLVYWWRIREDGSSLTQEKHLDEDLRDRLSVARAVTDLYAAEAPADVLAHWHRRLLGSDLLPYLEQVPDASEEFWTMLHRGAAGLLTAGQPYLDGVDPQARVLLYLAAEGRRADLTRAVVDRINSGTASPLVFDGARIEARPPFLEVLAEPVPPDLLTVGAEQLELITSLEPAETSAVPQHTGRRLHGYAYVRNVDLRSISVDITAGTAGPDGFGPLEVQRRADPDLDMLSGDRNCSYADSAFAVVLPEPAPAELVLRVDMAGHRLEQTVQVPADRPGPHVADPPAANPRTGALRVASLSAAAPDDLEMQLSGGAPGGAYALATARHTIPAEATARPDGSVSLRFALSAARWGRKVPAPPSGSYTLRWRADGAQPGPGDPAVPVSEAAAAQFRSFLLPAARVRGFRTAAGAMAVSIGAPLADDETGTFHQYRLRRAAFPRGLSGQAPELQPGIFFESYGGKSCTDSPRAISDYLASAGFDEPLYWSVADRSVDVPAYAVPLLQGSSQWYEKLATTRRLVNNNNFPWYFRKSPGQFYLQTWHGTPLKKIGLDAPQRALALSYRDLLQREARYWDLLLAQNGFAAGVLPQALGYPGEVLTAGYPRNDALLTALDTGADTRDRVRELLGIPAGQRVVLYAPTWRDAVRDDAGRSDWVGYLDLELASRRLGPGYTFLIRGHHNVAAQRRIAAAPNALDVTEYPEINDLYLASDVLVTDYSSAMFDFAVLGRPMYFLAPDLAGYQESRGLYLDYAATVPGDPLPDTAALVQALRQDDSGLRERVRGFAARFAAADRGLAAAAAGALLTAEGHPVPGSTHLQTNRPINRNGDHRG</sequence>
<protein>
    <submittedName>
        <fullName evidence="9">CDP-glycerol glycerophosphotransferase family protein</fullName>
    </submittedName>
</protein>
<gene>
    <name evidence="9" type="ORF">H9639_04135</name>
</gene>
<accession>A0ABR8UPJ5</accession>
<comment type="subcellular location">
    <subcellularLocation>
        <location evidence="1">Cell membrane</location>
        <topology evidence="1">Peripheral membrane protein</topology>
    </subcellularLocation>
</comment>
<proteinExistence type="inferred from homology"/>
<dbReference type="EMBL" id="JACSQD010000001">
    <property type="protein sequence ID" value="MBD7994480.1"/>
    <property type="molecule type" value="Genomic_DNA"/>
</dbReference>
<dbReference type="Pfam" id="PF04464">
    <property type="entry name" value="Glyphos_transf"/>
    <property type="match status" value="1"/>
</dbReference>
<evidence type="ECO:0000313" key="9">
    <source>
        <dbReference type="EMBL" id="MBD7994480.1"/>
    </source>
</evidence>
<dbReference type="Gene3D" id="3.40.50.12580">
    <property type="match status" value="1"/>
</dbReference>
<dbReference type="PANTHER" id="PTHR37316:SF3">
    <property type="entry name" value="TEICHOIC ACID GLYCEROL-PHOSPHATE TRANSFERASE"/>
    <property type="match status" value="1"/>
</dbReference>